<dbReference type="AlphaFoldDB" id="A0A1I3XGS4"/>
<dbReference type="STRING" id="115433.SAMN05421835_11569"/>
<gene>
    <name evidence="2" type="ORF">SAMN05421835_11569</name>
</gene>
<accession>A0A1I3XGS4</accession>
<dbReference type="InterPro" id="IPR003779">
    <property type="entry name" value="CMD-like"/>
</dbReference>
<dbReference type="RefSeq" id="WP_091511367.1">
    <property type="nucleotide sequence ID" value="NZ_CBDRCA010000029.1"/>
</dbReference>
<keyword evidence="2" id="KW-0560">Oxidoreductase</keyword>
<protein>
    <submittedName>
        <fullName evidence="2">Alkylhydroperoxidase AhpD family core domain-containing protein</fullName>
    </submittedName>
</protein>
<organism evidence="2 3">
    <name type="scientific">Amycolatopsis sacchari</name>
    <dbReference type="NCBI Taxonomy" id="115433"/>
    <lineage>
        <taxon>Bacteria</taxon>
        <taxon>Bacillati</taxon>
        <taxon>Actinomycetota</taxon>
        <taxon>Actinomycetes</taxon>
        <taxon>Pseudonocardiales</taxon>
        <taxon>Pseudonocardiaceae</taxon>
        <taxon>Amycolatopsis</taxon>
    </lineage>
</organism>
<evidence type="ECO:0000259" key="1">
    <source>
        <dbReference type="Pfam" id="PF02627"/>
    </source>
</evidence>
<reference evidence="2 3" key="1">
    <citation type="submission" date="2016-10" db="EMBL/GenBank/DDBJ databases">
        <authorList>
            <person name="de Groot N.N."/>
        </authorList>
    </citation>
    <scope>NUCLEOTIDE SEQUENCE [LARGE SCALE GENOMIC DNA]</scope>
    <source>
        <strain evidence="2 3">DSM 44468</strain>
    </source>
</reference>
<dbReference type="SUPFAM" id="SSF69118">
    <property type="entry name" value="AhpD-like"/>
    <property type="match status" value="1"/>
</dbReference>
<dbReference type="PANTHER" id="PTHR35446:SF2">
    <property type="entry name" value="CARBOXYMUCONOLACTONE DECARBOXYLASE-LIKE DOMAIN-CONTAINING PROTEIN"/>
    <property type="match status" value="1"/>
</dbReference>
<keyword evidence="2" id="KW-0575">Peroxidase</keyword>
<dbReference type="InterPro" id="IPR004675">
    <property type="entry name" value="AhpD_core"/>
</dbReference>
<keyword evidence="3" id="KW-1185">Reference proteome</keyword>
<dbReference type="PANTHER" id="PTHR35446">
    <property type="entry name" value="SI:CH211-175M2.5"/>
    <property type="match status" value="1"/>
</dbReference>
<evidence type="ECO:0000313" key="2">
    <source>
        <dbReference type="EMBL" id="SFK18256.1"/>
    </source>
</evidence>
<dbReference type="InterPro" id="IPR029032">
    <property type="entry name" value="AhpD-like"/>
</dbReference>
<dbReference type="Proteomes" id="UP000199025">
    <property type="component" value="Unassembled WGS sequence"/>
</dbReference>
<feature type="domain" description="Carboxymuconolactone decarboxylase-like" evidence="1">
    <location>
        <begin position="12"/>
        <end position="95"/>
    </location>
</feature>
<dbReference type="EMBL" id="FORP01000015">
    <property type="protein sequence ID" value="SFK18256.1"/>
    <property type="molecule type" value="Genomic_DNA"/>
</dbReference>
<evidence type="ECO:0000313" key="3">
    <source>
        <dbReference type="Proteomes" id="UP000199025"/>
    </source>
</evidence>
<sequence length="151" mass="16332">MTERVFVDKQHPRAYQALLDVAKAARAAAREAGLDRGLVELVNLRVSQLNRCAYCLALHTEALHKLGETRLAVLPAWDETDLFSPVESAALRLAESLTTLPDTAAQDAAYAQAAEVLTPDQLSAVEWVVVTINAFNRVSIGSRHPVTGLSA</sequence>
<dbReference type="Gene3D" id="1.20.1290.10">
    <property type="entry name" value="AhpD-like"/>
    <property type="match status" value="1"/>
</dbReference>
<proteinExistence type="predicted"/>
<name>A0A1I3XGS4_9PSEU</name>
<dbReference type="GO" id="GO:0051920">
    <property type="term" value="F:peroxiredoxin activity"/>
    <property type="evidence" value="ECO:0007669"/>
    <property type="project" value="InterPro"/>
</dbReference>
<dbReference type="NCBIfam" id="TIGR00778">
    <property type="entry name" value="ahpD_dom"/>
    <property type="match status" value="1"/>
</dbReference>
<dbReference type="OrthoDB" id="5185109at2"/>
<dbReference type="Pfam" id="PF02627">
    <property type="entry name" value="CMD"/>
    <property type="match status" value="1"/>
</dbReference>